<dbReference type="OMA" id="FEDETHN"/>
<dbReference type="GO" id="GO:0006886">
    <property type="term" value="P:intracellular protein transport"/>
    <property type="evidence" value="ECO:0007669"/>
    <property type="project" value="InterPro"/>
</dbReference>
<dbReference type="OrthoDB" id="302617at2759"/>
<keyword evidence="4 6" id="KW-0168">Coated pit</keyword>
<dbReference type="HOGENOM" id="CLU_1211912_0_0_1"/>
<feature type="compositionally biased region" description="Polar residues" evidence="7">
    <location>
        <begin position="66"/>
        <end position="98"/>
    </location>
</feature>
<feature type="compositionally biased region" description="Basic and acidic residues" evidence="7">
    <location>
        <begin position="1"/>
        <end position="14"/>
    </location>
</feature>
<protein>
    <recommendedName>
        <fullName evidence="6">Clathrin light chain</fullName>
    </recommendedName>
</protein>
<dbReference type="KEGG" id="tet:TTHERM_00293370"/>
<dbReference type="Proteomes" id="UP000009168">
    <property type="component" value="Unassembled WGS sequence"/>
</dbReference>
<feature type="compositionally biased region" description="Basic and acidic residues" evidence="7">
    <location>
        <begin position="112"/>
        <end position="141"/>
    </location>
</feature>
<organism evidence="8 9">
    <name type="scientific">Tetrahymena thermophila (strain SB210)</name>
    <dbReference type="NCBI Taxonomy" id="312017"/>
    <lineage>
        <taxon>Eukaryota</taxon>
        <taxon>Sar</taxon>
        <taxon>Alveolata</taxon>
        <taxon>Ciliophora</taxon>
        <taxon>Intramacronucleata</taxon>
        <taxon>Oligohymenophorea</taxon>
        <taxon>Hymenostomatida</taxon>
        <taxon>Tetrahymenina</taxon>
        <taxon>Tetrahymenidae</taxon>
        <taxon>Tetrahymena</taxon>
    </lineage>
</organism>
<keyword evidence="9" id="KW-1185">Reference proteome</keyword>
<evidence type="ECO:0000256" key="7">
    <source>
        <dbReference type="SAM" id="MobiDB-lite"/>
    </source>
</evidence>
<dbReference type="InParanoid" id="I7LUD1"/>
<dbReference type="GeneID" id="7825044"/>
<feature type="region of interest" description="Disordered" evidence="7">
    <location>
        <begin position="1"/>
        <end position="144"/>
    </location>
</feature>
<dbReference type="GO" id="GO:0030130">
    <property type="term" value="C:clathrin coat of trans-Golgi network vesicle"/>
    <property type="evidence" value="ECO:0007669"/>
    <property type="project" value="InterPro"/>
</dbReference>
<dbReference type="InterPro" id="IPR000996">
    <property type="entry name" value="Clathrin_L-chain"/>
</dbReference>
<evidence type="ECO:0000256" key="2">
    <source>
        <dbReference type="ARBA" id="ARBA00005263"/>
    </source>
</evidence>
<name>I7LUD1_TETTS</name>
<dbReference type="EMBL" id="GG662740">
    <property type="protein sequence ID" value="EAR92824.3"/>
    <property type="molecule type" value="Genomic_DNA"/>
</dbReference>
<feature type="compositionally biased region" description="Polar residues" evidence="7">
    <location>
        <begin position="15"/>
        <end position="26"/>
    </location>
</feature>
<dbReference type="AlphaFoldDB" id="I7LUD1"/>
<dbReference type="GO" id="GO:0005198">
    <property type="term" value="F:structural molecule activity"/>
    <property type="evidence" value="ECO:0007669"/>
    <property type="project" value="InterPro"/>
</dbReference>
<dbReference type="Pfam" id="PF01086">
    <property type="entry name" value="Clathrin_lg_ch"/>
    <property type="match status" value="1"/>
</dbReference>
<comment type="function">
    <text evidence="6">Clathrin is the major protein of the polyhedral coat of coated pits and vesicles.</text>
</comment>
<feature type="compositionally biased region" description="Low complexity" evidence="7">
    <location>
        <begin position="40"/>
        <end position="52"/>
    </location>
</feature>
<dbReference type="RefSeq" id="XP_001013069.3">
    <property type="nucleotide sequence ID" value="XM_001013069.4"/>
</dbReference>
<accession>I7LUD1</accession>
<dbReference type="GO" id="GO:0016192">
    <property type="term" value="P:vesicle-mediated transport"/>
    <property type="evidence" value="ECO:0007669"/>
    <property type="project" value="InterPro"/>
</dbReference>
<dbReference type="GO" id="GO:0030132">
    <property type="term" value="C:clathrin coat of coated pit"/>
    <property type="evidence" value="ECO:0007669"/>
    <property type="project" value="InterPro"/>
</dbReference>
<keyword evidence="5 6" id="KW-0968">Cytoplasmic vesicle</keyword>
<evidence type="ECO:0000256" key="6">
    <source>
        <dbReference type="RuleBase" id="RU363137"/>
    </source>
</evidence>
<evidence type="ECO:0000256" key="3">
    <source>
        <dbReference type="ARBA" id="ARBA00023136"/>
    </source>
</evidence>
<evidence type="ECO:0000256" key="4">
    <source>
        <dbReference type="ARBA" id="ARBA00023176"/>
    </source>
</evidence>
<evidence type="ECO:0000256" key="5">
    <source>
        <dbReference type="ARBA" id="ARBA00023329"/>
    </source>
</evidence>
<comment type="similarity">
    <text evidence="2 6">Belongs to the clathrin light chain family.</text>
</comment>
<sequence length="229" mass="26604">MDDHFFEDETHNHQDVFQQEPNQEAHQQAAGGDQFDNFFGDQSQGQPQQTQPEHQEQDDFFGGGQPVQQATNFEQNTQSQYGAFNNNFGSSSQPQQNFDMFDPTEHTPQQISEHEERKLKLQKDEQERTQKLIQKQSEENSLKSQRISAAKTYLANWKSEREQNIQKRKQACLQEEEVLVESRKQQTYKNSWDKVTSNISLKASEYPGAKDVTRMKESILNKKSDLANN</sequence>
<evidence type="ECO:0000313" key="9">
    <source>
        <dbReference type="Proteomes" id="UP000009168"/>
    </source>
</evidence>
<gene>
    <name evidence="8" type="ORF">TTHERM_00293370</name>
</gene>
<dbReference type="eggNOG" id="ENOG502SXUG">
    <property type="taxonomic scope" value="Eukaryota"/>
</dbReference>
<evidence type="ECO:0000313" key="8">
    <source>
        <dbReference type="EMBL" id="EAR92824.3"/>
    </source>
</evidence>
<keyword evidence="3 6" id="KW-0472">Membrane</keyword>
<comment type="subcellular location">
    <subcellularLocation>
        <location evidence="1 6">Cytoplasmic vesicle membrane</location>
        <topology evidence="1 6">Peripheral membrane protein</topology>
        <orientation evidence="1 6">Cytoplasmic side</orientation>
    </subcellularLocation>
    <subcellularLocation>
        <location evidence="6">Membrane</location>
        <location evidence="6">Coated pit</location>
        <topology evidence="6">Peripheral membrane protein</topology>
        <orientation evidence="6">Cytoplasmic side</orientation>
    </subcellularLocation>
    <text evidence="6">Cytoplasmic face of coated pits and vesicles.</text>
</comment>
<reference evidence="9" key="1">
    <citation type="journal article" date="2006" name="PLoS Biol.">
        <title>Macronuclear genome sequence of the ciliate Tetrahymena thermophila, a model eukaryote.</title>
        <authorList>
            <person name="Eisen J.A."/>
            <person name="Coyne R.S."/>
            <person name="Wu M."/>
            <person name="Wu D."/>
            <person name="Thiagarajan M."/>
            <person name="Wortman J.R."/>
            <person name="Badger J.H."/>
            <person name="Ren Q."/>
            <person name="Amedeo P."/>
            <person name="Jones K.M."/>
            <person name="Tallon L.J."/>
            <person name="Delcher A.L."/>
            <person name="Salzberg S.L."/>
            <person name="Silva J.C."/>
            <person name="Haas B.J."/>
            <person name="Majoros W.H."/>
            <person name="Farzad M."/>
            <person name="Carlton J.M."/>
            <person name="Smith R.K. Jr."/>
            <person name="Garg J."/>
            <person name="Pearlman R.E."/>
            <person name="Karrer K.M."/>
            <person name="Sun L."/>
            <person name="Manning G."/>
            <person name="Elde N.C."/>
            <person name="Turkewitz A.P."/>
            <person name="Asai D.J."/>
            <person name="Wilkes D.E."/>
            <person name="Wang Y."/>
            <person name="Cai H."/>
            <person name="Collins K."/>
            <person name="Stewart B.A."/>
            <person name="Lee S.R."/>
            <person name="Wilamowska K."/>
            <person name="Weinberg Z."/>
            <person name="Ruzzo W.L."/>
            <person name="Wloga D."/>
            <person name="Gaertig J."/>
            <person name="Frankel J."/>
            <person name="Tsao C.-C."/>
            <person name="Gorovsky M.A."/>
            <person name="Keeling P.J."/>
            <person name="Waller R.F."/>
            <person name="Patron N.J."/>
            <person name="Cherry J.M."/>
            <person name="Stover N.A."/>
            <person name="Krieger C.J."/>
            <person name="del Toro C."/>
            <person name="Ryder H.F."/>
            <person name="Williamson S.C."/>
            <person name="Barbeau R.A."/>
            <person name="Hamilton E.P."/>
            <person name="Orias E."/>
        </authorList>
    </citation>
    <scope>NUCLEOTIDE SEQUENCE [LARGE SCALE GENOMIC DNA]</scope>
    <source>
        <strain evidence="9">SB210</strain>
    </source>
</reference>
<evidence type="ECO:0000256" key="1">
    <source>
        <dbReference type="ARBA" id="ARBA00004180"/>
    </source>
</evidence>
<proteinExistence type="inferred from homology"/>